<organism evidence="5 6">
    <name type="scientific">Polaribacter atrinae</name>
    <dbReference type="NCBI Taxonomy" id="1333662"/>
    <lineage>
        <taxon>Bacteria</taxon>
        <taxon>Pseudomonadati</taxon>
        <taxon>Bacteroidota</taxon>
        <taxon>Flavobacteriia</taxon>
        <taxon>Flavobacteriales</taxon>
        <taxon>Flavobacteriaceae</taxon>
    </lineage>
</organism>
<keyword evidence="2" id="KW-0472">Membrane</keyword>
<dbReference type="STRING" id="1333662.LPB303_13755"/>
<evidence type="ECO:0000313" key="5">
    <source>
        <dbReference type="EMBL" id="OAD42938.1"/>
    </source>
</evidence>
<dbReference type="RefSeq" id="WP_068451330.1">
    <property type="nucleotide sequence ID" value="NZ_CANKUV010000019.1"/>
</dbReference>
<name>A0A176T4U5_9FLAO</name>
<dbReference type="Proteomes" id="UP000076923">
    <property type="component" value="Unassembled WGS sequence"/>
</dbReference>
<gene>
    <name evidence="5" type="ORF">LPB303_13755</name>
</gene>
<protein>
    <submittedName>
        <fullName evidence="5">Uncharacterized protein</fullName>
    </submittedName>
</protein>
<dbReference type="EMBL" id="LVWE01000057">
    <property type="protein sequence ID" value="OAD42938.1"/>
    <property type="molecule type" value="Genomic_DNA"/>
</dbReference>
<proteinExistence type="predicted"/>
<feature type="chain" id="PRO_5008049659" evidence="4">
    <location>
        <begin position="20"/>
        <end position="587"/>
    </location>
</feature>
<evidence type="ECO:0000256" key="4">
    <source>
        <dbReference type="SAM" id="SignalP"/>
    </source>
</evidence>
<comment type="caution">
    <text evidence="5">The sequence shown here is derived from an EMBL/GenBank/DDBJ whole genome shotgun (WGS) entry which is preliminary data.</text>
</comment>
<accession>A0A176T4U5</accession>
<feature type="signal peptide" evidence="4">
    <location>
        <begin position="1"/>
        <end position="19"/>
    </location>
</feature>
<dbReference type="SUPFAM" id="SSF56935">
    <property type="entry name" value="Porins"/>
    <property type="match status" value="1"/>
</dbReference>
<dbReference type="InterPro" id="IPR036942">
    <property type="entry name" value="Beta-barrel_TonB_sf"/>
</dbReference>
<keyword evidence="3" id="KW-0998">Cell outer membrane</keyword>
<comment type="subcellular location">
    <subcellularLocation>
        <location evidence="1">Cell outer membrane</location>
    </subcellularLocation>
</comment>
<evidence type="ECO:0000313" key="6">
    <source>
        <dbReference type="Proteomes" id="UP000076923"/>
    </source>
</evidence>
<dbReference type="AlphaFoldDB" id="A0A176T4U5"/>
<reference evidence="5 6" key="1">
    <citation type="submission" date="2016-02" db="EMBL/GenBank/DDBJ databases">
        <title>Draft genome sequence of Polaribacter atrinae KACC17473.</title>
        <authorList>
            <person name="Shin S.-K."/>
            <person name="Yi H."/>
        </authorList>
    </citation>
    <scope>NUCLEOTIDE SEQUENCE [LARGE SCALE GENOMIC DNA]</scope>
    <source>
        <strain evidence="5 6">KACC 17473</strain>
    </source>
</reference>
<keyword evidence="6" id="KW-1185">Reference proteome</keyword>
<evidence type="ECO:0000256" key="1">
    <source>
        <dbReference type="ARBA" id="ARBA00004442"/>
    </source>
</evidence>
<dbReference type="OrthoDB" id="1264254at2"/>
<dbReference type="Gene3D" id="2.40.170.20">
    <property type="entry name" value="TonB-dependent receptor, beta-barrel domain"/>
    <property type="match status" value="1"/>
</dbReference>
<evidence type="ECO:0000256" key="2">
    <source>
        <dbReference type="ARBA" id="ARBA00023136"/>
    </source>
</evidence>
<evidence type="ECO:0000256" key="3">
    <source>
        <dbReference type="ARBA" id="ARBA00023237"/>
    </source>
</evidence>
<sequence>MKKGFILFLVYFSFLSLNAQKKEQAIDTVKTEVVNVVTKYNPKISDAKKINKNPKIELLKNNEKKKLEYTIFSAPVASTFIPKSGVVKGIDVGVKERVYKNYLAAGFGNYTTPYLEAYLNHSTSFENEFGFNAKYLASLDNVSNTALNSNFSNFNIGAFYKQQERYFDWKVSLNSERNLYNWYGLPDLNYTAPTISSINEEQVYNYFDLIGEFNFQDSYIHSGKIKIANFTDSYKSSEILAKFEAKLNLPLDFLRSNLNDISIATSIEFLKGEFKNDYSNSNAVKYGTTTISINPQYKIELEGFSIKPGLKLIASFDSENSANNFFILPDIFVEGPIIEGYLNVYGGFTGDLHTNTYKNFTEENPYVSPTLFITQTLEKSNLFLGFKGLIIDDLSFNVKASFKSEEDKPLFLRNNSKSDGTNTTYNSMDLNGYEYGNSFDVYYDDVKTNTFFAELEYEYSKNLSFGLQGIYNNYTLENAIEAWNLPSLEGNISAKYKTNKWFAGANIFFVSERKDALYANQYPTSFSGTETVDSFTDVNLNGGYHFNDKFSAFLKLNNVLNTKYQRFANFDTQGFQVLGGLTYKFDF</sequence>
<dbReference type="GO" id="GO:0009279">
    <property type="term" value="C:cell outer membrane"/>
    <property type="evidence" value="ECO:0007669"/>
    <property type="project" value="UniProtKB-SubCell"/>
</dbReference>
<keyword evidence="4" id="KW-0732">Signal</keyword>